<dbReference type="SUPFAM" id="SSF51366">
    <property type="entry name" value="Ribulose-phoshate binding barrel"/>
    <property type="match status" value="1"/>
</dbReference>
<evidence type="ECO:0000256" key="17">
    <source>
        <dbReference type="RuleBase" id="RU003657"/>
    </source>
</evidence>
<comment type="similarity">
    <text evidence="8 17">Belongs to the HisA/HisF family.</text>
</comment>
<evidence type="ECO:0000256" key="15">
    <source>
        <dbReference type="ARBA" id="ARBA00023268"/>
    </source>
</evidence>
<comment type="catalytic activity">
    <reaction evidence="2 16">
        <text>1-(5-phospho-beta-D-ribosyl)-ATP + H2O = 1-(5-phospho-beta-D-ribosyl)-5'-AMP + diphosphate + H(+)</text>
        <dbReference type="Rhea" id="RHEA:22828"/>
        <dbReference type="ChEBI" id="CHEBI:15377"/>
        <dbReference type="ChEBI" id="CHEBI:15378"/>
        <dbReference type="ChEBI" id="CHEBI:33019"/>
        <dbReference type="ChEBI" id="CHEBI:59457"/>
        <dbReference type="ChEBI" id="CHEBI:73183"/>
        <dbReference type="EC" id="3.6.1.31"/>
    </reaction>
</comment>
<keyword evidence="11 16" id="KW-0547">Nucleotide-binding</keyword>
<comment type="subcellular location">
    <subcellularLocation>
        <location evidence="3 16">Cytoplasm</location>
    </subcellularLocation>
</comment>
<dbReference type="GO" id="GO:0000105">
    <property type="term" value="P:L-histidine biosynthetic process"/>
    <property type="evidence" value="ECO:0007669"/>
    <property type="project" value="UniProtKB-UniRule"/>
</dbReference>
<comment type="caution">
    <text evidence="19">The sequence shown here is derived from an EMBL/GenBank/DDBJ whole genome shotgun (WGS) entry which is preliminary data.</text>
</comment>
<evidence type="ECO:0000256" key="6">
    <source>
        <dbReference type="ARBA" id="ARBA00007731"/>
    </source>
</evidence>
<keyword evidence="15 16" id="KW-0511">Multifunctional enzyme</keyword>
<accession>A0A3E3I1Z1</accession>
<evidence type="ECO:0000256" key="16">
    <source>
        <dbReference type="HAMAP-Rule" id="MF_01019"/>
    </source>
</evidence>
<feature type="domain" description="Phosphoribosyl-AMP cyclohydrolase" evidence="18">
    <location>
        <begin position="251"/>
        <end position="324"/>
    </location>
</feature>
<keyword evidence="20" id="KW-1185">Reference proteome</keyword>
<dbReference type="InterPro" id="IPR011060">
    <property type="entry name" value="RibuloseP-bd_barrel"/>
</dbReference>
<dbReference type="RefSeq" id="WP_117544979.1">
    <property type="nucleotide sequence ID" value="NZ_JBKUNB010000003.1"/>
</dbReference>
<evidence type="ECO:0000313" key="19">
    <source>
        <dbReference type="EMBL" id="RGE58570.1"/>
    </source>
</evidence>
<comment type="pathway">
    <text evidence="5 16">Amino-acid biosynthesis; L-histidine biosynthesis; L-histidine from 5-phospho-alpha-D-ribose 1-diphosphate: step 2/9.</text>
</comment>
<dbReference type="HAMAP" id="MF_01020">
    <property type="entry name" value="HisE"/>
    <property type="match status" value="1"/>
</dbReference>
<evidence type="ECO:0000256" key="13">
    <source>
        <dbReference type="ARBA" id="ARBA00022840"/>
    </source>
</evidence>
<dbReference type="Gene3D" id="1.10.287.1080">
    <property type="entry name" value="MazG-like"/>
    <property type="match status" value="1"/>
</dbReference>
<dbReference type="InterPro" id="IPR026660">
    <property type="entry name" value="PRA-CH"/>
</dbReference>
<dbReference type="Gene3D" id="3.10.20.810">
    <property type="entry name" value="Phosphoribosyl-AMP cyclohydrolase"/>
    <property type="match status" value="1"/>
</dbReference>
<keyword evidence="10 16" id="KW-0028">Amino-acid biosynthesis</keyword>
<dbReference type="InterPro" id="IPR038019">
    <property type="entry name" value="PRib_AMP_CycHydrolase_sf"/>
</dbReference>
<dbReference type="SUPFAM" id="SSF101386">
    <property type="entry name" value="all-alpha NTP pyrophosphatases"/>
    <property type="match status" value="1"/>
</dbReference>
<keyword evidence="14 16" id="KW-0368">Histidine biosynthesis</keyword>
<name>A0A3E3I1Z1_9FIRM</name>
<comment type="similarity">
    <text evidence="6 16">In the C-terminal section; belongs to the PRA-PH family.</text>
</comment>
<dbReference type="GO" id="GO:0004636">
    <property type="term" value="F:phosphoribosyl-ATP diphosphatase activity"/>
    <property type="evidence" value="ECO:0007669"/>
    <property type="project" value="UniProtKB-UniRule"/>
</dbReference>
<dbReference type="UniPathway" id="UPA00031">
    <property type="reaction ID" value="UER00007"/>
</dbReference>
<comment type="pathway">
    <text evidence="4 16">Amino-acid biosynthesis; L-histidine biosynthesis; L-histidine from 5-phospho-alpha-D-ribose 1-diphosphate: step 3/9.</text>
</comment>
<evidence type="ECO:0000256" key="3">
    <source>
        <dbReference type="ARBA" id="ARBA00004496"/>
    </source>
</evidence>
<evidence type="ECO:0000256" key="4">
    <source>
        <dbReference type="ARBA" id="ARBA00005169"/>
    </source>
</evidence>
<dbReference type="HAMAP" id="MF_01019">
    <property type="entry name" value="HisIE"/>
    <property type="match status" value="1"/>
</dbReference>
<evidence type="ECO:0000256" key="11">
    <source>
        <dbReference type="ARBA" id="ARBA00022741"/>
    </source>
</evidence>
<dbReference type="Pfam" id="PF01502">
    <property type="entry name" value="PRA-CH"/>
    <property type="match status" value="1"/>
</dbReference>
<dbReference type="Proteomes" id="UP000260812">
    <property type="component" value="Unassembled WGS sequence"/>
</dbReference>
<gene>
    <name evidence="16" type="primary">hisI</name>
    <name evidence="16" type="synonym">hisIE</name>
    <name evidence="19" type="ORF">DXC51_16905</name>
</gene>
<dbReference type="GO" id="GO:0005524">
    <property type="term" value="F:ATP binding"/>
    <property type="evidence" value="ECO:0007669"/>
    <property type="project" value="UniProtKB-KW"/>
</dbReference>
<evidence type="ECO:0000256" key="5">
    <source>
        <dbReference type="ARBA" id="ARBA00005204"/>
    </source>
</evidence>
<dbReference type="NCBIfam" id="NF002747">
    <property type="entry name" value="PRK02759.1"/>
    <property type="match status" value="1"/>
</dbReference>
<dbReference type="InterPro" id="IPR006062">
    <property type="entry name" value="His_biosynth"/>
</dbReference>
<evidence type="ECO:0000256" key="12">
    <source>
        <dbReference type="ARBA" id="ARBA00022801"/>
    </source>
</evidence>
<dbReference type="EC" id="3.6.1.31" evidence="16"/>
<dbReference type="FunFam" id="3.10.20.810:FF:000001">
    <property type="entry name" value="Histidine biosynthesis bifunctional protein HisIE"/>
    <property type="match status" value="1"/>
</dbReference>
<sequence length="430" mass="48447">MNSKKFLPCIYLYQKRAVSGLDDLHEVSIDPVALAESYSDNKCDGIIVFDLSTTDREHEEAIDIIKEICATVAVPVIGAGAIHRMEDVKKLLYAGCRQAVLDYTEEDNIAVTREVSLKFGADKLLAMTDSSKVIREQCALINQYISSVLVREPAILKETAEISPVPVITTLPEISLEKIIEILKMENVDGIAGKLVNDNYKEIEALKKLCRDNGIEVSEITAAYQWSDFKLNSDGMIPVIVQDYKTDAVLMQAYMNEEAYLATIHTGKMTYYSRSRQELWIKGETSGHYQYVKSLHADCDMDTILARVVQIGAACHTGSYSCFFNEILTLDDTADTQHNPLKVFEDVFAVIKDRKENPKEGSYTNYLFDKGIDKILKKLGEEATEIVIAAKNPNPNEIKYEICDFLYHMMVLMAEKDVTWEEITAELANR</sequence>
<dbReference type="InterPro" id="IPR008179">
    <property type="entry name" value="HisE"/>
</dbReference>
<keyword evidence="9 16" id="KW-0963">Cytoplasm</keyword>
<evidence type="ECO:0000313" key="20">
    <source>
        <dbReference type="Proteomes" id="UP000260812"/>
    </source>
</evidence>
<dbReference type="NCBIfam" id="NF000768">
    <property type="entry name" value="PRK00051.1"/>
    <property type="match status" value="1"/>
</dbReference>
<dbReference type="InterPro" id="IPR013785">
    <property type="entry name" value="Aldolase_TIM"/>
</dbReference>
<dbReference type="PANTHER" id="PTHR42945:SF9">
    <property type="entry name" value="HISTIDINE BIOSYNTHESIS BIFUNCTIONAL PROTEIN HISIE"/>
    <property type="match status" value="1"/>
</dbReference>
<comment type="similarity">
    <text evidence="7 16">In the N-terminal section; belongs to the PRA-CH family.</text>
</comment>
<dbReference type="Gene3D" id="3.20.20.70">
    <property type="entry name" value="Aldolase class I"/>
    <property type="match status" value="1"/>
</dbReference>
<comment type="catalytic activity">
    <reaction evidence="1 16">
        <text>1-(5-phospho-beta-D-ribosyl)-5'-AMP + H2O = 1-(5-phospho-beta-D-ribosyl)-5-[(5-phospho-beta-D-ribosylamino)methylideneamino]imidazole-4-carboxamide</text>
        <dbReference type="Rhea" id="RHEA:20049"/>
        <dbReference type="ChEBI" id="CHEBI:15377"/>
        <dbReference type="ChEBI" id="CHEBI:58435"/>
        <dbReference type="ChEBI" id="CHEBI:59457"/>
        <dbReference type="EC" id="3.5.4.19"/>
    </reaction>
</comment>
<evidence type="ECO:0000256" key="8">
    <source>
        <dbReference type="ARBA" id="ARBA00009667"/>
    </source>
</evidence>
<dbReference type="PANTHER" id="PTHR42945">
    <property type="entry name" value="HISTIDINE BIOSYNTHESIS BIFUNCTIONAL PROTEIN"/>
    <property type="match status" value="1"/>
</dbReference>
<dbReference type="SUPFAM" id="SSF141734">
    <property type="entry name" value="HisI-like"/>
    <property type="match status" value="1"/>
</dbReference>
<evidence type="ECO:0000256" key="1">
    <source>
        <dbReference type="ARBA" id="ARBA00000024"/>
    </source>
</evidence>
<dbReference type="Pfam" id="PF01503">
    <property type="entry name" value="PRA-PH"/>
    <property type="match status" value="1"/>
</dbReference>
<dbReference type="InterPro" id="IPR021130">
    <property type="entry name" value="PRib-ATP_PPHydrolase-like"/>
</dbReference>
<dbReference type="GeneID" id="97988502"/>
<evidence type="ECO:0000256" key="2">
    <source>
        <dbReference type="ARBA" id="ARBA00001460"/>
    </source>
</evidence>
<keyword evidence="13 16" id="KW-0067">ATP-binding</keyword>
<feature type="region of interest" description="Phosphoribosyl-ATP pyrophosphohydrolase" evidence="16">
    <location>
        <begin position="344"/>
        <end position="430"/>
    </location>
</feature>
<evidence type="ECO:0000256" key="9">
    <source>
        <dbReference type="ARBA" id="ARBA00022490"/>
    </source>
</evidence>
<dbReference type="GO" id="GO:0005737">
    <property type="term" value="C:cytoplasm"/>
    <property type="evidence" value="ECO:0007669"/>
    <property type="project" value="UniProtKB-SubCell"/>
</dbReference>
<dbReference type="NCBIfam" id="TIGR03188">
    <property type="entry name" value="histidine_hisI"/>
    <property type="match status" value="1"/>
</dbReference>
<evidence type="ECO:0000256" key="14">
    <source>
        <dbReference type="ARBA" id="ARBA00023102"/>
    </source>
</evidence>
<dbReference type="InterPro" id="IPR023019">
    <property type="entry name" value="His_synth_HisIE"/>
</dbReference>
<dbReference type="AlphaFoldDB" id="A0A3E3I1Z1"/>
<dbReference type="CDD" id="cd11534">
    <property type="entry name" value="NTP-PPase_HisIE_like"/>
    <property type="match status" value="1"/>
</dbReference>
<organism evidence="19 20">
    <name type="scientific">Eisenbergiella massiliensis</name>
    <dbReference type="NCBI Taxonomy" id="1720294"/>
    <lineage>
        <taxon>Bacteria</taxon>
        <taxon>Bacillati</taxon>
        <taxon>Bacillota</taxon>
        <taxon>Clostridia</taxon>
        <taxon>Lachnospirales</taxon>
        <taxon>Lachnospiraceae</taxon>
        <taxon>Eisenbergiella</taxon>
    </lineage>
</organism>
<reference evidence="19" key="1">
    <citation type="submission" date="2018-08" db="EMBL/GenBank/DDBJ databases">
        <title>A genome reference for cultivated species of the human gut microbiota.</title>
        <authorList>
            <person name="Zou Y."/>
            <person name="Xue W."/>
            <person name="Luo G."/>
        </authorList>
    </citation>
    <scope>NUCLEOTIDE SEQUENCE [LARGE SCALE GENOMIC DNA]</scope>
    <source>
        <strain evidence="19">TF05-5AC</strain>
    </source>
</reference>
<keyword evidence="12 16" id="KW-0378">Hydrolase</keyword>
<evidence type="ECO:0000256" key="10">
    <source>
        <dbReference type="ARBA" id="ARBA00022605"/>
    </source>
</evidence>
<evidence type="ECO:0000259" key="18">
    <source>
        <dbReference type="Pfam" id="PF01502"/>
    </source>
</evidence>
<protein>
    <recommendedName>
        <fullName evidence="16">Histidine biosynthesis bifunctional protein HisIE</fullName>
    </recommendedName>
    <domain>
        <recommendedName>
            <fullName evidence="16">Phosphoribosyl-AMP cyclohydrolase</fullName>
            <shortName evidence="16">PRA-CH</shortName>
            <ecNumber evidence="16">3.5.4.19</ecNumber>
        </recommendedName>
    </domain>
    <domain>
        <recommendedName>
            <fullName evidence="16">Phosphoribosyl-ATP pyrophosphatase</fullName>
            <shortName evidence="16">PRA-PH</shortName>
            <ecNumber evidence="16">3.6.1.31</ecNumber>
        </recommendedName>
    </domain>
</protein>
<dbReference type="EMBL" id="QVLV01000011">
    <property type="protein sequence ID" value="RGE58570.1"/>
    <property type="molecule type" value="Genomic_DNA"/>
</dbReference>
<proteinExistence type="inferred from homology"/>
<evidence type="ECO:0000256" key="7">
    <source>
        <dbReference type="ARBA" id="ARBA00008299"/>
    </source>
</evidence>
<dbReference type="HAMAP" id="MF_01021">
    <property type="entry name" value="HisI"/>
    <property type="match status" value="1"/>
</dbReference>
<dbReference type="Pfam" id="PF00977">
    <property type="entry name" value="His_biosynth"/>
    <property type="match status" value="1"/>
</dbReference>
<dbReference type="InterPro" id="IPR002496">
    <property type="entry name" value="PRib_AMP_CycHydrolase_dom"/>
</dbReference>
<dbReference type="GO" id="GO:0004635">
    <property type="term" value="F:phosphoribosyl-AMP cyclohydrolase activity"/>
    <property type="evidence" value="ECO:0007669"/>
    <property type="project" value="UniProtKB-UniRule"/>
</dbReference>
<dbReference type="EC" id="3.5.4.19" evidence="16"/>
<feature type="region of interest" description="Phosphoribosyl-AMP cyclohydrolase" evidence="16">
    <location>
        <begin position="1"/>
        <end position="343"/>
    </location>
</feature>